<dbReference type="RefSeq" id="WP_193539626.1">
    <property type="nucleotide sequence ID" value="NZ_JADCLJ010000024.1"/>
</dbReference>
<proteinExistence type="predicted"/>
<gene>
    <name evidence="1" type="ORF">IMZ08_20300</name>
</gene>
<comment type="caution">
    <text evidence="1">The sequence shown here is derived from an EMBL/GenBank/DDBJ whole genome shotgun (WGS) entry which is preliminary data.</text>
</comment>
<dbReference type="Proteomes" id="UP001516662">
    <property type="component" value="Unassembled WGS sequence"/>
</dbReference>
<keyword evidence="2" id="KW-1185">Reference proteome</keyword>
<evidence type="ECO:0000313" key="2">
    <source>
        <dbReference type="Proteomes" id="UP001516662"/>
    </source>
</evidence>
<dbReference type="EMBL" id="JADCLJ010000024">
    <property type="protein sequence ID" value="MBE4910386.1"/>
    <property type="molecule type" value="Genomic_DNA"/>
</dbReference>
<name>A0ABR9QPG6_9BACI</name>
<evidence type="ECO:0000313" key="1">
    <source>
        <dbReference type="EMBL" id="MBE4910386.1"/>
    </source>
</evidence>
<reference evidence="1 2" key="1">
    <citation type="submission" date="2020-10" db="EMBL/GenBank/DDBJ databases">
        <title>Bacillus sp. HD4P25, an endophyte from a halophyte.</title>
        <authorList>
            <person name="Sun J.-Q."/>
        </authorList>
    </citation>
    <scope>NUCLEOTIDE SEQUENCE [LARGE SCALE GENOMIC DNA]</scope>
    <source>
        <strain evidence="1 2">YIM 93174</strain>
    </source>
</reference>
<organism evidence="1 2">
    <name type="scientific">Litchfieldia luteola</name>
    <dbReference type="NCBI Taxonomy" id="682179"/>
    <lineage>
        <taxon>Bacteria</taxon>
        <taxon>Bacillati</taxon>
        <taxon>Bacillota</taxon>
        <taxon>Bacilli</taxon>
        <taxon>Bacillales</taxon>
        <taxon>Bacillaceae</taxon>
        <taxon>Litchfieldia</taxon>
    </lineage>
</organism>
<protein>
    <submittedName>
        <fullName evidence="1">DUF2552 family protein</fullName>
    </submittedName>
</protein>
<sequence length="80" mass="9307">MKNKLTTIKNIAENKTWVSFLNENHPYSLLHWSVAGVNQEQKNVWLIQDEVTFEVQEFDTIGLALSWIDENMKEITDVLG</sequence>
<accession>A0ABR9QPG6</accession>
<dbReference type="Pfam" id="PF10827">
    <property type="entry name" value="DUF2552"/>
    <property type="match status" value="1"/>
</dbReference>
<dbReference type="InterPro" id="IPR020157">
    <property type="entry name" value="Uncharacterised_YqkC"/>
</dbReference>